<accession>A0A8D2Q4A8</accession>
<keyword evidence="5" id="KW-0114">cAMP</keyword>
<dbReference type="Pfam" id="PF08499">
    <property type="entry name" value="PDEase_I_N"/>
    <property type="match status" value="1"/>
</dbReference>
<dbReference type="InterPro" id="IPR023088">
    <property type="entry name" value="PDEase"/>
</dbReference>
<evidence type="ECO:0000256" key="4">
    <source>
        <dbReference type="ARBA" id="ARBA00022801"/>
    </source>
</evidence>
<evidence type="ECO:0000256" key="1">
    <source>
        <dbReference type="ARBA" id="ARBA00010664"/>
    </source>
</evidence>
<name>A0A8D2Q4A8_VARKO</name>
<evidence type="ECO:0000259" key="14">
    <source>
        <dbReference type="PROSITE" id="PS51845"/>
    </source>
</evidence>
<dbReference type="OMA" id="HNSVHAT"/>
<dbReference type="InterPro" id="IPR013706">
    <property type="entry name" value="PDE1_N"/>
</dbReference>
<dbReference type="PROSITE" id="PS00126">
    <property type="entry name" value="PDEASE_I_1"/>
    <property type="match status" value="1"/>
</dbReference>
<keyword evidence="2" id="KW-0140">cGMP</keyword>
<protein>
    <recommendedName>
        <fullName evidence="12">Phosphodiesterase</fullName>
        <ecNumber evidence="12">3.1.4.-</ecNumber>
    </recommendedName>
</protein>
<dbReference type="InterPro" id="IPR002073">
    <property type="entry name" value="PDEase_catalytic_dom"/>
</dbReference>
<dbReference type="GO" id="GO:0007165">
    <property type="term" value="P:signal transduction"/>
    <property type="evidence" value="ECO:0007669"/>
    <property type="project" value="InterPro"/>
</dbReference>
<feature type="binding site" evidence="11">
    <location>
        <position position="185"/>
    </location>
    <ligand>
        <name>Zn(2+)</name>
        <dbReference type="ChEBI" id="CHEBI:29105"/>
        <label>1</label>
    </ligand>
</feature>
<comment type="cofactor">
    <cofactor evidence="12">
        <name>a divalent metal cation</name>
        <dbReference type="ChEBI" id="CHEBI:60240"/>
    </cofactor>
    <text evidence="12">Binds 2 divalent metal cations per subunit. Site 1 may preferentially bind zinc ions, while site 2 has a preference for magnesium and/or manganese ions.</text>
</comment>
<feature type="region of interest" description="Disordered" evidence="13">
    <location>
        <begin position="488"/>
        <end position="507"/>
    </location>
</feature>
<evidence type="ECO:0000313" key="15">
    <source>
        <dbReference type="Ensembl" id="ENSVKKP00000017835.1"/>
    </source>
</evidence>
<keyword evidence="16" id="KW-1185">Reference proteome</keyword>
<feature type="binding site" evidence="11">
    <location>
        <position position="222"/>
    </location>
    <ligand>
        <name>Zn(2+)</name>
        <dbReference type="ChEBI" id="CHEBI:29105"/>
        <label>2</label>
    </ligand>
</feature>
<evidence type="ECO:0000256" key="10">
    <source>
        <dbReference type="PIRSR" id="PIRSR623088-2"/>
    </source>
</evidence>
<sequence>MGSSDTENVVALSRLYLPALVLENKGGKWCVPCRSLLDTEDELCNIQWDSMPVDVREWLTGTFAKKKNPYRNNLEETASVRAISYTVHTGVSVERKFRANTSSVGMAYSLEVVQAFKDVDNWDFNVFTLNEASGGHGLTCIMCELFSKYDLLSHFKIPLTCLVSFAKALEVGYNKYQNPYHNSVHATDVTQTVHSIMLHTGIMHKFTDLEILAIFFSTSIHDYEHTGTTNHFHVETRSETALLYNDKSVLENHHVSAAYHLMENADMNILASLTKDEWRELRRLVIMMVLSTDMSYHFQQMNSSPGGEHKDKIMSMIVHVADISHPAKPWVLHEQWARALMEEFFKQGDREAALGLQISSLCDRQTTNIAESQIGDVHLRVVSSLTLPAGRAILYVGGREMILHRATATVTVRVLPASSQGRKPSSSSSSSIYDATPLQNSLFNGQWLLATWLVVDLHPDPQNILWVNLGPHSRQAALLVEFHSADDAALPTHPNPPETLTRVKITP</sequence>
<proteinExistence type="inferred from homology"/>
<comment type="catalytic activity">
    <reaction evidence="7">
        <text>3',5'-cyclic GMP + H2O = GMP + H(+)</text>
        <dbReference type="Rhea" id="RHEA:16957"/>
        <dbReference type="ChEBI" id="CHEBI:15377"/>
        <dbReference type="ChEBI" id="CHEBI:15378"/>
        <dbReference type="ChEBI" id="CHEBI:57746"/>
        <dbReference type="ChEBI" id="CHEBI:58115"/>
    </reaction>
    <physiologicalReaction direction="left-to-right" evidence="7">
        <dbReference type="Rhea" id="RHEA:16958"/>
    </physiologicalReaction>
</comment>
<dbReference type="PRINTS" id="PR00387">
    <property type="entry name" value="PDIESTERASE1"/>
</dbReference>
<dbReference type="GO" id="GO:0004114">
    <property type="term" value="F:3',5'-cyclic-nucleotide phosphodiesterase activity"/>
    <property type="evidence" value="ECO:0007669"/>
    <property type="project" value="UniProtKB-EC"/>
</dbReference>
<dbReference type="PANTHER" id="PTHR11347">
    <property type="entry name" value="CYCLIC NUCLEOTIDE PHOSPHODIESTERASE"/>
    <property type="match status" value="1"/>
</dbReference>
<comment type="similarity">
    <text evidence="1">Belongs to the cyclic nucleotide phosphodiesterase family. PDE1 subfamily.</text>
</comment>
<organism evidence="15 16">
    <name type="scientific">Varanus komodoensis</name>
    <name type="common">Komodo dragon</name>
    <dbReference type="NCBI Taxonomy" id="61221"/>
    <lineage>
        <taxon>Eukaryota</taxon>
        <taxon>Metazoa</taxon>
        <taxon>Chordata</taxon>
        <taxon>Craniata</taxon>
        <taxon>Vertebrata</taxon>
        <taxon>Euteleostomi</taxon>
        <taxon>Lepidosauria</taxon>
        <taxon>Squamata</taxon>
        <taxon>Bifurcata</taxon>
        <taxon>Unidentata</taxon>
        <taxon>Episquamata</taxon>
        <taxon>Toxicofera</taxon>
        <taxon>Anguimorpha</taxon>
        <taxon>Paleoanguimorpha</taxon>
        <taxon>Varanoidea</taxon>
        <taxon>Varanidae</taxon>
        <taxon>Varanus</taxon>
    </lineage>
</organism>
<evidence type="ECO:0000256" key="13">
    <source>
        <dbReference type="SAM" id="MobiDB-lite"/>
    </source>
</evidence>
<dbReference type="InterPro" id="IPR003607">
    <property type="entry name" value="HD/PDEase_dom"/>
</dbReference>
<keyword evidence="3 11" id="KW-0479">Metal-binding</keyword>
<dbReference type="Pfam" id="PF00233">
    <property type="entry name" value="PDEase_I"/>
    <property type="match status" value="1"/>
</dbReference>
<keyword evidence="4 12" id="KW-0378">Hydrolase</keyword>
<evidence type="ECO:0000256" key="7">
    <source>
        <dbReference type="ARBA" id="ARBA00033684"/>
    </source>
</evidence>
<reference evidence="15" key="1">
    <citation type="submission" date="2025-08" db="UniProtKB">
        <authorList>
            <consortium name="Ensembl"/>
        </authorList>
    </citation>
    <scope>IDENTIFICATION</scope>
</reference>
<evidence type="ECO:0000256" key="8">
    <source>
        <dbReference type="ARBA" id="ARBA00033709"/>
    </source>
</evidence>
<dbReference type="GO" id="GO:0046872">
    <property type="term" value="F:metal ion binding"/>
    <property type="evidence" value="ECO:0007669"/>
    <property type="project" value="UniProtKB-KW"/>
</dbReference>
<feature type="binding site" evidence="10">
    <location>
        <position position="373"/>
    </location>
    <ligand>
        <name>AMP</name>
        <dbReference type="ChEBI" id="CHEBI:456215"/>
    </ligand>
</feature>
<feature type="binding site" evidence="10">
    <location>
        <position position="222"/>
    </location>
    <ligand>
        <name>AMP</name>
        <dbReference type="ChEBI" id="CHEBI:456215"/>
    </ligand>
</feature>
<comment type="catalytic activity">
    <reaction evidence="8">
        <text>a nucleoside 3',5'-cyclic phosphate + H2O = a nucleoside 5'-phosphate + H(+)</text>
        <dbReference type="Rhea" id="RHEA:14653"/>
        <dbReference type="ChEBI" id="CHEBI:15377"/>
        <dbReference type="ChEBI" id="CHEBI:15378"/>
        <dbReference type="ChEBI" id="CHEBI:57867"/>
        <dbReference type="ChEBI" id="CHEBI:58464"/>
        <dbReference type="EC" id="3.1.4.17"/>
    </reaction>
    <physiologicalReaction direction="left-to-right" evidence="8">
        <dbReference type="Rhea" id="RHEA:14654"/>
    </physiologicalReaction>
</comment>
<evidence type="ECO:0000256" key="6">
    <source>
        <dbReference type="ARBA" id="ARBA00033675"/>
    </source>
</evidence>
<evidence type="ECO:0000256" key="12">
    <source>
        <dbReference type="RuleBase" id="RU363067"/>
    </source>
</evidence>
<feature type="binding site" evidence="11">
    <location>
        <position position="222"/>
    </location>
    <ligand>
        <name>Zn(2+)</name>
        <dbReference type="ChEBI" id="CHEBI:29105"/>
        <label>1</label>
    </ligand>
</feature>
<feature type="binding site" evidence="10">
    <location>
        <position position="322"/>
    </location>
    <ligand>
        <name>AMP</name>
        <dbReference type="ChEBI" id="CHEBI:456215"/>
    </ligand>
</feature>
<feature type="binding site" evidence="11">
    <location>
        <position position="322"/>
    </location>
    <ligand>
        <name>Zn(2+)</name>
        <dbReference type="ChEBI" id="CHEBI:29105"/>
        <label>1</label>
    </ligand>
</feature>
<dbReference type="Proteomes" id="UP000694545">
    <property type="component" value="Unplaced"/>
</dbReference>
<feature type="binding site" evidence="11">
    <location>
        <position position="221"/>
    </location>
    <ligand>
        <name>Zn(2+)</name>
        <dbReference type="ChEBI" id="CHEBI:29105"/>
        <label>1</label>
    </ligand>
</feature>
<dbReference type="InterPro" id="IPR023174">
    <property type="entry name" value="PDEase_CS"/>
</dbReference>
<evidence type="ECO:0000256" key="11">
    <source>
        <dbReference type="PIRSR" id="PIRSR623088-3"/>
    </source>
</evidence>
<dbReference type="AlphaFoldDB" id="A0A8D2Q4A8"/>
<reference evidence="15" key="2">
    <citation type="submission" date="2025-09" db="UniProtKB">
        <authorList>
            <consortium name="Ensembl"/>
        </authorList>
    </citation>
    <scope>IDENTIFICATION</scope>
</reference>
<feature type="active site" description="Proton donor" evidence="9">
    <location>
        <position position="181"/>
    </location>
</feature>
<dbReference type="Ensembl" id="ENSVKKT00000018284.1">
    <property type="protein sequence ID" value="ENSVKKP00000017835.1"/>
    <property type="gene ID" value="ENSVKKG00000012187.1"/>
</dbReference>
<dbReference type="SUPFAM" id="SSF109604">
    <property type="entry name" value="HD-domain/PDEase-like"/>
    <property type="match status" value="1"/>
</dbReference>
<evidence type="ECO:0000256" key="9">
    <source>
        <dbReference type="PIRSR" id="PIRSR623088-1"/>
    </source>
</evidence>
<evidence type="ECO:0000256" key="5">
    <source>
        <dbReference type="ARBA" id="ARBA00023149"/>
    </source>
</evidence>
<dbReference type="CDD" id="cd00077">
    <property type="entry name" value="HDc"/>
    <property type="match status" value="1"/>
</dbReference>
<feature type="domain" description="PDEase" evidence="14">
    <location>
        <begin position="104"/>
        <end position="426"/>
    </location>
</feature>
<dbReference type="PROSITE" id="PS51845">
    <property type="entry name" value="PDEASE_I_2"/>
    <property type="match status" value="1"/>
</dbReference>
<dbReference type="SMART" id="SM00471">
    <property type="entry name" value="HDc"/>
    <property type="match status" value="1"/>
</dbReference>
<evidence type="ECO:0000313" key="16">
    <source>
        <dbReference type="Proteomes" id="UP000694545"/>
    </source>
</evidence>
<evidence type="ECO:0000256" key="2">
    <source>
        <dbReference type="ARBA" id="ARBA00022535"/>
    </source>
</evidence>
<feature type="binding site" evidence="10">
    <location>
        <begin position="181"/>
        <end position="185"/>
    </location>
    <ligand>
        <name>AMP</name>
        <dbReference type="ChEBI" id="CHEBI:456215"/>
    </ligand>
</feature>
<dbReference type="EC" id="3.1.4.-" evidence="12"/>
<dbReference type="Gene3D" id="1.10.1300.10">
    <property type="entry name" value="3'5'-cyclic nucleotide phosphodiesterase, catalytic domain"/>
    <property type="match status" value="1"/>
</dbReference>
<comment type="catalytic activity">
    <reaction evidence="6">
        <text>3',5'-cyclic AMP + H2O = AMP + H(+)</text>
        <dbReference type="Rhea" id="RHEA:25277"/>
        <dbReference type="ChEBI" id="CHEBI:15377"/>
        <dbReference type="ChEBI" id="CHEBI:15378"/>
        <dbReference type="ChEBI" id="CHEBI:58165"/>
        <dbReference type="ChEBI" id="CHEBI:456215"/>
    </reaction>
    <physiologicalReaction direction="left-to-right" evidence="6">
        <dbReference type="Rhea" id="RHEA:25278"/>
    </physiologicalReaction>
</comment>
<evidence type="ECO:0000256" key="3">
    <source>
        <dbReference type="ARBA" id="ARBA00022723"/>
    </source>
</evidence>
<dbReference type="InterPro" id="IPR036971">
    <property type="entry name" value="PDEase_catalytic_dom_sf"/>
</dbReference>